<feature type="compositionally biased region" description="Acidic residues" evidence="15">
    <location>
        <begin position="72"/>
        <end position="81"/>
    </location>
</feature>
<comment type="cofactor">
    <cofactor evidence="1">
        <name>Mg(2+)</name>
        <dbReference type="ChEBI" id="CHEBI:18420"/>
    </cofactor>
</comment>
<dbReference type="PANTHER" id="PTHR11406:SF0">
    <property type="entry name" value="PHOSPHOGLYCERATE KINASE"/>
    <property type="match status" value="1"/>
</dbReference>
<evidence type="ECO:0000256" key="9">
    <source>
        <dbReference type="ARBA" id="ARBA00022777"/>
    </source>
</evidence>
<reference evidence="16 17" key="1">
    <citation type="submission" date="2024-02" db="EMBL/GenBank/DDBJ databases">
        <authorList>
            <person name="Chen Y."/>
            <person name="Shah S."/>
            <person name="Dougan E. K."/>
            <person name="Thang M."/>
            <person name="Chan C."/>
        </authorList>
    </citation>
    <scope>NUCLEOTIDE SEQUENCE [LARGE SCALE GENOMIC DNA]</scope>
</reference>
<evidence type="ECO:0000256" key="11">
    <source>
        <dbReference type="ARBA" id="ARBA00022842"/>
    </source>
</evidence>
<feature type="compositionally biased region" description="Basic and acidic residues" evidence="15">
    <location>
        <begin position="829"/>
        <end position="839"/>
    </location>
</feature>
<dbReference type="PRINTS" id="PR00477">
    <property type="entry name" value="PHGLYCKINASE"/>
</dbReference>
<dbReference type="InterPro" id="IPR036043">
    <property type="entry name" value="Phosphoglycerate_kinase_sf"/>
</dbReference>
<accession>A0ABP0S661</accession>
<dbReference type="SUPFAM" id="SSF53748">
    <property type="entry name" value="Phosphoglycerate kinase"/>
    <property type="match status" value="1"/>
</dbReference>
<dbReference type="SUPFAM" id="SSF53474">
    <property type="entry name" value="alpha/beta-Hydrolases"/>
    <property type="match status" value="1"/>
</dbReference>
<evidence type="ECO:0000256" key="4">
    <source>
        <dbReference type="ARBA" id="ARBA00011245"/>
    </source>
</evidence>
<dbReference type="EMBL" id="CAXAMM010042984">
    <property type="protein sequence ID" value="CAK9107845.1"/>
    <property type="molecule type" value="Genomic_DNA"/>
</dbReference>
<protein>
    <recommendedName>
        <fullName evidence="5 13">Phosphoglycerate kinase</fullName>
        <ecNumber evidence="5 13">2.7.2.3</ecNumber>
    </recommendedName>
</protein>
<proteinExistence type="inferred from homology"/>
<keyword evidence="17" id="KW-1185">Reference proteome</keyword>
<keyword evidence="12" id="KW-0324">Glycolysis</keyword>
<comment type="subunit">
    <text evidence="4 14">Monomer.</text>
</comment>
<evidence type="ECO:0000256" key="14">
    <source>
        <dbReference type="RuleBase" id="RU000696"/>
    </source>
</evidence>
<evidence type="ECO:0000256" key="5">
    <source>
        <dbReference type="ARBA" id="ARBA00013061"/>
    </source>
</evidence>
<evidence type="ECO:0000256" key="1">
    <source>
        <dbReference type="ARBA" id="ARBA00001946"/>
    </source>
</evidence>
<dbReference type="Pfam" id="PF10230">
    <property type="entry name" value="LIDHydrolase"/>
    <property type="match status" value="1"/>
</dbReference>
<evidence type="ECO:0000256" key="13">
    <source>
        <dbReference type="RuleBase" id="RU000532"/>
    </source>
</evidence>
<comment type="catalytic activity">
    <reaction evidence="13">
        <text>(2R)-3-phosphoglycerate + ATP = (2R)-3-phospho-glyceroyl phosphate + ADP</text>
        <dbReference type="Rhea" id="RHEA:14801"/>
        <dbReference type="ChEBI" id="CHEBI:30616"/>
        <dbReference type="ChEBI" id="CHEBI:57604"/>
        <dbReference type="ChEBI" id="CHEBI:58272"/>
        <dbReference type="ChEBI" id="CHEBI:456216"/>
        <dbReference type="EC" id="2.7.2.3"/>
    </reaction>
</comment>
<dbReference type="CDD" id="cd06468">
    <property type="entry name" value="p23_CacyBP"/>
    <property type="match status" value="1"/>
</dbReference>
<evidence type="ECO:0000256" key="2">
    <source>
        <dbReference type="ARBA" id="ARBA00004838"/>
    </source>
</evidence>
<dbReference type="InterPro" id="IPR029058">
    <property type="entry name" value="AB_hydrolase_fold"/>
</dbReference>
<dbReference type="InterPro" id="IPR015824">
    <property type="entry name" value="Phosphoglycerate_kinase_N"/>
</dbReference>
<keyword evidence="8" id="KW-0547">Nucleotide-binding</keyword>
<dbReference type="SUPFAM" id="SSF49764">
    <property type="entry name" value="HSP20-like chaperones"/>
    <property type="match status" value="1"/>
</dbReference>
<dbReference type="HAMAP" id="MF_00145">
    <property type="entry name" value="Phosphoglyc_kinase"/>
    <property type="match status" value="1"/>
</dbReference>
<keyword evidence="7" id="KW-0479">Metal-binding</keyword>
<evidence type="ECO:0000256" key="6">
    <source>
        <dbReference type="ARBA" id="ARBA00022679"/>
    </source>
</evidence>
<dbReference type="InterPro" id="IPR019363">
    <property type="entry name" value="LDAH"/>
</dbReference>
<dbReference type="Proteomes" id="UP001642464">
    <property type="component" value="Unassembled WGS sequence"/>
</dbReference>
<dbReference type="InterPro" id="IPR037893">
    <property type="entry name" value="CS_CacyBP"/>
</dbReference>
<evidence type="ECO:0000313" key="17">
    <source>
        <dbReference type="Proteomes" id="UP001642464"/>
    </source>
</evidence>
<evidence type="ECO:0000256" key="15">
    <source>
        <dbReference type="SAM" id="MobiDB-lite"/>
    </source>
</evidence>
<comment type="pathway">
    <text evidence="2 13">Carbohydrate degradation; glycolysis; pyruvate from D-glyceraldehyde 3-phosphate: step 2/5.</text>
</comment>
<feature type="region of interest" description="Disordered" evidence="15">
    <location>
        <begin position="47"/>
        <end position="81"/>
    </location>
</feature>
<feature type="compositionally biased region" description="Basic residues" evidence="15">
    <location>
        <begin position="816"/>
        <end position="828"/>
    </location>
</feature>
<evidence type="ECO:0000256" key="7">
    <source>
        <dbReference type="ARBA" id="ARBA00022723"/>
    </source>
</evidence>
<dbReference type="InterPro" id="IPR008978">
    <property type="entry name" value="HSP20-like_chaperone"/>
</dbReference>
<comment type="similarity">
    <text evidence="3 13">Belongs to the phosphoglycerate kinase family.</text>
</comment>
<evidence type="ECO:0000256" key="3">
    <source>
        <dbReference type="ARBA" id="ARBA00008982"/>
    </source>
</evidence>
<dbReference type="Gene3D" id="2.60.40.790">
    <property type="match status" value="1"/>
</dbReference>
<evidence type="ECO:0000256" key="8">
    <source>
        <dbReference type="ARBA" id="ARBA00022741"/>
    </source>
</evidence>
<feature type="region of interest" description="Disordered" evidence="15">
    <location>
        <begin position="816"/>
        <end position="839"/>
    </location>
</feature>
<keyword evidence="10" id="KW-0067">ATP-binding</keyword>
<evidence type="ECO:0000256" key="12">
    <source>
        <dbReference type="ARBA" id="ARBA00023152"/>
    </source>
</evidence>
<evidence type="ECO:0000313" key="16">
    <source>
        <dbReference type="EMBL" id="CAK9107845.1"/>
    </source>
</evidence>
<dbReference type="InterPro" id="IPR001576">
    <property type="entry name" value="Phosphoglycerate_kinase"/>
</dbReference>
<dbReference type="Pfam" id="PF00162">
    <property type="entry name" value="PGK"/>
    <property type="match status" value="1"/>
</dbReference>
<organism evidence="16 17">
    <name type="scientific">Durusdinium trenchii</name>
    <dbReference type="NCBI Taxonomy" id="1381693"/>
    <lineage>
        <taxon>Eukaryota</taxon>
        <taxon>Sar</taxon>
        <taxon>Alveolata</taxon>
        <taxon>Dinophyceae</taxon>
        <taxon>Suessiales</taxon>
        <taxon>Symbiodiniaceae</taxon>
        <taxon>Durusdinium</taxon>
    </lineage>
</organism>
<dbReference type="PANTHER" id="PTHR11406">
    <property type="entry name" value="PHOSPHOGLYCERATE KINASE"/>
    <property type="match status" value="1"/>
</dbReference>
<dbReference type="EC" id="2.7.2.3" evidence="5 13"/>
<gene>
    <name evidence="16" type="ORF">SCF082_LOCUS50191</name>
</gene>
<dbReference type="Gene3D" id="3.40.50.1260">
    <property type="entry name" value="Phosphoglycerate kinase, N-terminal domain"/>
    <property type="match status" value="2"/>
</dbReference>
<sequence>MAFLQCVLAIGVMQVASILPSPLREILLFFICLGVLWGGALVEQASKLPSDGPEPPSGWSWKLRGKAKRADGEEEEADEADSFEPEVLMLASKTKKAKKSLGVALVPGNPGVPHYYCEFGEEIQKAFDTQGLASPTIYCVGYKNFPTCAEGAAVRQKSSPASLEQESTAIGEVLVQLQELHPDGFVILGHSIGAWIVLQTLKLVNDSASPVPLAVLAMPYLEYRPFSMQTLMRVPLSLARLVALTATALPSRLKALLALPLSHNPRGSLAYDVTLKTFLCQPHQLSAVVGLYHTECSRLDPAKQGQGFSECKSILSMEDRPPELMGKTVTFLEDCVGEKVEAACADPAPGSVILLENLRFHIEEEGKRTEKGDDGEKKEIKAGDDEVKAFRASLSKLGDVYVNDAFGTAHRAHSSMVGCNLPEKVAGLLIEKELRAFSQVLTTPARPLVAIVGGAKINDKIKLIENLIDKADGIIICGGMAYTFLKQCFGMQIGNSLFDKKGADIVQGMLDKAKEKGCEVTLPIDWLCGKEFKNDQETKLVTQEEGIPDGWEGMDCGPKSMELFASKVKAAKTVVWNGPAGVFEFDNFSKGTKALLEAVADLHASGGVGIIGGGDSATAAAKWGMEDKVSFVSTGGGASLELLEGKVLPGIDALANAPAKWEGTVTGKYQWDDKKKSNTDADKDMSSAGDAITKYSWGDGKKQVSIYIELDGLDDCTDDMFQATSGETDVSLTITKVAGRKRTFTLKNLAHEIDGAKVNHKKGKGMVVLKLIKKEEQPWFKLQESSGGGGDDEEEGGMGPVLDDGWHGWHGWHGRHGRHGWHGRHGPRWHGDGRHGPWW</sequence>
<dbReference type="GO" id="GO:0016301">
    <property type="term" value="F:kinase activity"/>
    <property type="evidence" value="ECO:0007669"/>
    <property type="project" value="UniProtKB-KW"/>
</dbReference>
<keyword evidence="11" id="KW-0460">Magnesium</keyword>
<keyword evidence="6 13" id="KW-0808">Transferase</keyword>
<name>A0ABP0S661_9DINO</name>
<evidence type="ECO:0000256" key="10">
    <source>
        <dbReference type="ARBA" id="ARBA00022840"/>
    </source>
</evidence>
<keyword evidence="9 13" id="KW-0418">Kinase</keyword>
<comment type="caution">
    <text evidence="16">The sequence shown here is derived from an EMBL/GenBank/DDBJ whole genome shotgun (WGS) entry which is preliminary data.</text>
</comment>